<feature type="domain" description="DUF6531" evidence="2">
    <location>
        <begin position="410"/>
        <end position="482"/>
    </location>
</feature>
<protein>
    <submittedName>
        <fullName evidence="4">T7SS-secreted protein</fullName>
    </submittedName>
</protein>
<proteinExistence type="predicted"/>
<organism evidence="4 5">
    <name type="scientific">Streptomyces racemochromogenes</name>
    <dbReference type="NCBI Taxonomy" id="67353"/>
    <lineage>
        <taxon>Bacteria</taxon>
        <taxon>Bacillati</taxon>
        <taxon>Actinomycetota</taxon>
        <taxon>Actinomycetes</taxon>
        <taxon>Kitasatosporales</taxon>
        <taxon>Streptomycetaceae</taxon>
        <taxon>Streptomyces</taxon>
    </lineage>
</organism>
<feature type="region of interest" description="Disordered" evidence="1">
    <location>
        <begin position="362"/>
        <end position="414"/>
    </location>
</feature>
<dbReference type="Pfam" id="PF05593">
    <property type="entry name" value="RHS_repeat"/>
    <property type="match status" value="8"/>
</dbReference>
<dbReference type="Gene3D" id="2.180.10.10">
    <property type="entry name" value="RHS repeat-associated core"/>
    <property type="match status" value="3"/>
</dbReference>
<dbReference type="InterPro" id="IPR006530">
    <property type="entry name" value="YD"/>
</dbReference>
<evidence type="ECO:0000313" key="5">
    <source>
        <dbReference type="Proteomes" id="UP001610631"/>
    </source>
</evidence>
<evidence type="ECO:0000256" key="1">
    <source>
        <dbReference type="SAM" id="MobiDB-lite"/>
    </source>
</evidence>
<feature type="domain" description="Putative T7SS secretion signal" evidence="3">
    <location>
        <begin position="16"/>
        <end position="255"/>
    </location>
</feature>
<dbReference type="PANTHER" id="PTHR32305">
    <property type="match status" value="1"/>
</dbReference>
<dbReference type="InterPro" id="IPR049082">
    <property type="entry name" value="T7SS_signal"/>
</dbReference>
<reference evidence="4 5" key="1">
    <citation type="submission" date="2024-03" db="EMBL/GenBank/DDBJ databases">
        <title>Whole genome sequencing of Streptomyces racemochromogenes, to identify antimicrobial biosynthetic gene clusters.</title>
        <authorList>
            <person name="Suryawanshi P."/>
            <person name="Krishnaraj P.U."/>
            <person name="Arun Y.P."/>
            <person name="Suryawanshi M.P."/>
            <person name="Rakshit O."/>
        </authorList>
    </citation>
    <scope>NUCLEOTIDE SEQUENCE [LARGE SCALE GENOMIC DNA]</scope>
    <source>
        <strain evidence="4 5">AUDT626</strain>
    </source>
</reference>
<dbReference type="InterPro" id="IPR045351">
    <property type="entry name" value="DUF6531"/>
</dbReference>
<dbReference type="RefSeq" id="WP_395513296.1">
    <property type="nucleotide sequence ID" value="NZ_JBBDHD010000141.1"/>
</dbReference>
<accession>A0ABW7PN02</accession>
<evidence type="ECO:0000313" key="4">
    <source>
        <dbReference type="EMBL" id="MFH7599669.1"/>
    </source>
</evidence>
<dbReference type="Pfam" id="PF20148">
    <property type="entry name" value="DUF6531"/>
    <property type="match status" value="1"/>
</dbReference>
<dbReference type="PANTHER" id="PTHR32305:SF15">
    <property type="entry name" value="PROTEIN RHSA-RELATED"/>
    <property type="match status" value="1"/>
</dbReference>
<name>A0ABW7PN02_9ACTN</name>
<feature type="compositionally biased region" description="Low complexity" evidence="1">
    <location>
        <begin position="390"/>
        <end position="402"/>
    </location>
</feature>
<dbReference type="Pfam" id="PF21725">
    <property type="entry name" value="T7SS_signal"/>
    <property type="match status" value="1"/>
</dbReference>
<dbReference type="InterPro" id="IPR050708">
    <property type="entry name" value="T6SS_VgrG/RHS"/>
</dbReference>
<sequence>MTDWESLADKGLGALEHTWTAAKKKAGEGIDKATDEIGGILHKVGKDRWADDVEDLGDSVASHLGASVAEQQLGQTEQADELVHGSAADIRATAAHLKDFRAAFDRVGQGMKGLDADSWKGAAADAFRKAFAVHPTQWLHAADACQKAGDALTRYADTVEWAQKEAVRAVVLHKKALKIHQDAADAYAKAVDTYNATALAGKNPGPVPAKPDNAGAAEAKQAQEILTEARRQRDDAATDAGRALTAALEHAPAKPPPHEQAMALALDAAAAGNTELTHLAGGVVKGTAGVVDFLRGITPYDTYNITHPAAYQQHVSMTLAGLVAAPAHPDRVAGALLDPFRKDFAEGTGRLLPELIGTEGFGGAAKAGTRSGTRVAEEAAESPANKEARAAQQAEPEASARSQDQKKCDGDPVDVATGRMVLPQTDLVIPGSLPLVFSRTFESSYRAGRWFGPTWASTVDQRLVRDAEGLVLVREDGSLLAYPHPEPGAAVLPSHGQRWPLTADADGGYTVTDPESGQVRHFADDGALIQLEDRSGAWIAFGYDESGAPTTLTHSGGHELRLSSSAGRITALSLADGTEVLRYGYTDGHLTSVTNSSGRPLRFGYDELGRITSWTDTNDRHFDYVYDERHRCVAQSGTNGHLNIRFAYGDGVTALTDSLGHTTRYLINDRAQVTAEIDPTGGTTRSAYDAYNRLLTRTDPLGHTTRFTYDEDGRLTHVIRPDGRETWAEYDALGLPVRVTRPDGRTVTTTYDAVGNRTSVTAPDGTTTRFGYDGRNHLSSVTDALGHTTTVVCDRAGRIVSATDPLGATTAYERDAFGRPVALTDPLGRTTRLTWSVEGRLVHRLNPDGTEESWTYDGEGNCLTHTDEIGGVTVCEYGDFDLLTARTGPDGTRHTFTHDTQLRLTGVTNPQGLTWHYTYDPAGRLVSETDFDDRTLTYAYDAAGRLTARTNALGETTTYTHNALGQPVRKDAAGLVTTYAYDAFDALATATSPESTATWLRDAATGRLLTETVNGRTVAYGYDPLGRRTTRTTPSGSTSHWTYDAAGHRTSLTTAGRTLTFERDAAGQELTRALGPSLSLTHEYDVTGRRTAQSVIGEDGRTLQRRGYSYRADGYLTGIDDSVTGPRTFTLDAAARVTAVEAANWSERYAYDEAGNQTSASWPTQHPGADARGARAYTGTRITHAGAVRYEHDALGRVTLRQKTRLSHKPDTWRYEWNTEDRLTAVTTPDGTRWRYTYDPLGRRTSKQRLSESGEIAKETLFSWDDATLCEETTGRVTLTWTHQGLHPVTQTERIDQAEVDDRFFAIVTDLIGTPTHLLAEDGTTAWHTRTTLWGTTTWNRTAAAYTPLRFPGQYYDPESGLHQNVFRAYDPETARYLTSDPLGLKPDPNPATYIHNPHTWSDPLGLTACPPKGEKSNPFKLRGDAERAAFEAAGVPFGTTPDAEWVVMGDRTLRNMPGHVYSSDPTHWGNFRQFETPNGSRVVVEHTHDPAGPHFHAGGPKGSSLEDQARSGVNFGWDNSAEGYETMERYRAIDKPGGDHHFFYEGN</sequence>
<dbReference type="InterPro" id="IPR022385">
    <property type="entry name" value="Rhs_assc_core"/>
</dbReference>
<dbReference type="EMBL" id="JBBDHD010000141">
    <property type="protein sequence ID" value="MFH7599669.1"/>
    <property type="molecule type" value="Genomic_DNA"/>
</dbReference>
<comment type="caution">
    <text evidence="4">The sequence shown here is derived from an EMBL/GenBank/DDBJ whole genome shotgun (WGS) entry which is preliminary data.</text>
</comment>
<dbReference type="Proteomes" id="UP001610631">
    <property type="component" value="Unassembled WGS sequence"/>
</dbReference>
<evidence type="ECO:0000259" key="3">
    <source>
        <dbReference type="Pfam" id="PF21725"/>
    </source>
</evidence>
<evidence type="ECO:0000259" key="2">
    <source>
        <dbReference type="Pfam" id="PF20148"/>
    </source>
</evidence>
<dbReference type="PRINTS" id="PR00394">
    <property type="entry name" value="RHSPROTEIN"/>
</dbReference>
<keyword evidence="5" id="KW-1185">Reference proteome</keyword>
<gene>
    <name evidence="4" type="ORF">WDV06_31905</name>
</gene>
<dbReference type="NCBIfam" id="TIGR01643">
    <property type="entry name" value="YD_repeat_2x"/>
    <property type="match status" value="11"/>
</dbReference>
<dbReference type="NCBIfam" id="TIGR03696">
    <property type="entry name" value="Rhs_assc_core"/>
    <property type="match status" value="1"/>
</dbReference>
<dbReference type="InterPro" id="IPR031325">
    <property type="entry name" value="RHS_repeat"/>
</dbReference>